<proteinExistence type="predicted"/>
<dbReference type="Gene3D" id="1.10.287.130">
    <property type="match status" value="1"/>
</dbReference>
<keyword evidence="6" id="KW-0808">Transferase</keyword>
<dbReference type="Pfam" id="PF14689">
    <property type="entry name" value="SPOB_a"/>
    <property type="match status" value="1"/>
</dbReference>
<comment type="subcellular location">
    <subcellularLocation>
        <location evidence="2">Cell membrane</location>
        <topology evidence="2">Multi-pass membrane protein</topology>
    </subcellularLocation>
</comment>
<evidence type="ECO:0000256" key="7">
    <source>
        <dbReference type="ARBA" id="ARBA00022692"/>
    </source>
</evidence>
<dbReference type="Gene3D" id="3.30.450.20">
    <property type="entry name" value="PAS domain"/>
    <property type="match status" value="2"/>
</dbReference>
<evidence type="ECO:0000256" key="6">
    <source>
        <dbReference type="ARBA" id="ARBA00022679"/>
    </source>
</evidence>
<dbReference type="InterPro" id="IPR036890">
    <property type="entry name" value="HATPase_C_sf"/>
</dbReference>
<keyword evidence="7 12" id="KW-0812">Transmembrane</keyword>
<dbReference type="Pfam" id="PF17203">
    <property type="entry name" value="sCache_3_2"/>
    <property type="match status" value="1"/>
</dbReference>
<name>A0A429ZHD1_9ENTE</name>
<dbReference type="PROSITE" id="PS50109">
    <property type="entry name" value="HIS_KIN"/>
    <property type="match status" value="1"/>
</dbReference>
<dbReference type="InterPro" id="IPR003594">
    <property type="entry name" value="HATPase_dom"/>
</dbReference>
<dbReference type="PRINTS" id="PR00344">
    <property type="entry name" value="BCTRLSENSOR"/>
</dbReference>
<keyword evidence="8" id="KW-0418">Kinase</keyword>
<dbReference type="SUPFAM" id="SSF103190">
    <property type="entry name" value="Sensory domain-like"/>
    <property type="match status" value="1"/>
</dbReference>
<feature type="transmembrane region" description="Helical" evidence="12">
    <location>
        <begin position="188"/>
        <end position="210"/>
    </location>
</feature>
<dbReference type="InterPro" id="IPR033463">
    <property type="entry name" value="sCache_3"/>
</dbReference>
<dbReference type="EC" id="2.7.13.3" evidence="3"/>
<dbReference type="OrthoDB" id="9792686at2"/>
<evidence type="ECO:0000256" key="2">
    <source>
        <dbReference type="ARBA" id="ARBA00004651"/>
    </source>
</evidence>
<dbReference type="PANTHER" id="PTHR43547">
    <property type="entry name" value="TWO-COMPONENT HISTIDINE KINASE"/>
    <property type="match status" value="1"/>
</dbReference>
<reference evidence="14 15" key="1">
    <citation type="submission" date="2017-05" db="EMBL/GenBank/DDBJ databases">
        <title>Vagococcus spp. assemblies.</title>
        <authorList>
            <person name="Gulvik C.A."/>
        </authorList>
    </citation>
    <scope>NUCLEOTIDE SEQUENCE [LARGE SCALE GENOMIC DNA]</scope>
    <source>
        <strain evidence="14 15">SS1994</strain>
    </source>
</reference>
<feature type="domain" description="Histidine kinase" evidence="13">
    <location>
        <begin position="439"/>
        <end position="545"/>
    </location>
</feature>
<evidence type="ECO:0000256" key="10">
    <source>
        <dbReference type="ARBA" id="ARBA00023012"/>
    </source>
</evidence>
<comment type="caution">
    <text evidence="14">The sequence shown here is derived from an EMBL/GenBank/DDBJ whole genome shotgun (WGS) entry which is preliminary data.</text>
</comment>
<keyword evidence="4" id="KW-1003">Cell membrane</keyword>
<keyword evidence="5" id="KW-0597">Phosphoprotein</keyword>
<keyword evidence="15" id="KW-1185">Reference proteome</keyword>
<evidence type="ECO:0000256" key="8">
    <source>
        <dbReference type="ARBA" id="ARBA00022777"/>
    </source>
</evidence>
<dbReference type="EMBL" id="NGJT01000013">
    <property type="protein sequence ID" value="RST93130.1"/>
    <property type="molecule type" value="Genomic_DNA"/>
</dbReference>
<evidence type="ECO:0000256" key="1">
    <source>
        <dbReference type="ARBA" id="ARBA00000085"/>
    </source>
</evidence>
<dbReference type="GO" id="GO:0005886">
    <property type="term" value="C:plasma membrane"/>
    <property type="evidence" value="ECO:0007669"/>
    <property type="project" value="UniProtKB-SubCell"/>
</dbReference>
<dbReference type="InterPro" id="IPR029151">
    <property type="entry name" value="Sensor-like_sf"/>
</dbReference>
<dbReference type="SUPFAM" id="SSF55874">
    <property type="entry name" value="ATPase domain of HSP90 chaperone/DNA topoisomerase II/histidine kinase"/>
    <property type="match status" value="1"/>
</dbReference>
<accession>A0A429ZHD1</accession>
<evidence type="ECO:0000256" key="11">
    <source>
        <dbReference type="ARBA" id="ARBA00023136"/>
    </source>
</evidence>
<dbReference type="Gene3D" id="3.30.565.10">
    <property type="entry name" value="Histidine kinase-like ATPase, C-terminal domain"/>
    <property type="match status" value="1"/>
</dbReference>
<keyword evidence="9 12" id="KW-1133">Transmembrane helix</keyword>
<dbReference type="SMART" id="SM00387">
    <property type="entry name" value="HATPase_c"/>
    <property type="match status" value="1"/>
</dbReference>
<evidence type="ECO:0000256" key="12">
    <source>
        <dbReference type="SAM" id="Phobius"/>
    </source>
</evidence>
<evidence type="ECO:0000256" key="3">
    <source>
        <dbReference type="ARBA" id="ARBA00012438"/>
    </source>
</evidence>
<evidence type="ECO:0000256" key="4">
    <source>
        <dbReference type="ARBA" id="ARBA00022475"/>
    </source>
</evidence>
<protein>
    <recommendedName>
        <fullName evidence="3">histidine kinase</fullName>
        <ecNumber evidence="3">2.7.13.3</ecNumber>
    </recommendedName>
</protein>
<organism evidence="14 15">
    <name type="scientific">Vagococcus bubulae</name>
    <dbReference type="NCBI Taxonomy" id="1977868"/>
    <lineage>
        <taxon>Bacteria</taxon>
        <taxon>Bacillati</taxon>
        <taxon>Bacillota</taxon>
        <taxon>Bacilli</taxon>
        <taxon>Lactobacillales</taxon>
        <taxon>Enterococcaceae</taxon>
        <taxon>Vagococcus</taxon>
    </lineage>
</organism>
<gene>
    <name evidence="14" type="ORF">CBF36_07910</name>
</gene>
<dbReference type="InterPro" id="IPR004358">
    <property type="entry name" value="Sig_transdc_His_kin-like_C"/>
</dbReference>
<sequence length="555" mass="62381">MKEYTTAMQQKISQFMSRFSLRTIIISIVLLTTTISLILSTFYLQKYVVQNEYKHAKDKMSTIAKIFATDEQVKKALIQDKTSKDIQDLSLEVAKISNMDFIVVLDKKLIRLSHPNPDVIGKPFSDLDDARQALNGDAHFSQKKGVLGDGIRFFVPVKDDNNQIIGVICAGITLDTLQGEIHNLQAKITLILLIGLFVGIIGALISSTAIKRILLGLEPQDISRLVQENKWINDEINEGIIAVNDKKEITLINQAAHSLLSSIDSSFQLTMHQKIDERLFAAFFNHCFETQSKQTDQELLLHTTTLIATTSPITVNKVFNGAVITFRDQSEMYQLIHTLSGSQQYIEALRAQTHEFMNKTHVIMGLIEQKKYDLVQDYIQQISQDYQKEIGYVTELIHSPVIAGFILGKINEAQEQQVTLTLNPYSFLPDLKLDDTVHQVIQIVGNLLDNAIDATKEEMIKNVNLLITYEMEGNILIIEVIDSGCGIQTSDVEQLFQKGFSTKGMGRGYGLHAIYRIVNEHGGLIDITNNEDTGATVYIELPLKQKGGQNERSNY</sequence>
<dbReference type="PANTHER" id="PTHR43547:SF10">
    <property type="entry name" value="SENSOR HISTIDINE KINASE DCUS"/>
    <property type="match status" value="1"/>
</dbReference>
<evidence type="ECO:0000256" key="5">
    <source>
        <dbReference type="ARBA" id="ARBA00022553"/>
    </source>
</evidence>
<evidence type="ECO:0000313" key="15">
    <source>
        <dbReference type="Proteomes" id="UP000288490"/>
    </source>
</evidence>
<evidence type="ECO:0000313" key="14">
    <source>
        <dbReference type="EMBL" id="RST93130.1"/>
    </source>
</evidence>
<keyword evidence="11 12" id="KW-0472">Membrane</keyword>
<dbReference type="Proteomes" id="UP000288490">
    <property type="component" value="Unassembled WGS sequence"/>
</dbReference>
<comment type="catalytic activity">
    <reaction evidence="1">
        <text>ATP + protein L-histidine = ADP + protein N-phospho-L-histidine.</text>
        <dbReference type="EC" id="2.7.13.3"/>
    </reaction>
</comment>
<feature type="transmembrane region" description="Helical" evidence="12">
    <location>
        <begin position="21"/>
        <end position="44"/>
    </location>
</feature>
<dbReference type="GO" id="GO:0000155">
    <property type="term" value="F:phosphorelay sensor kinase activity"/>
    <property type="evidence" value="ECO:0007669"/>
    <property type="project" value="TreeGrafter"/>
</dbReference>
<dbReference type="InterPro" id="IPR039506">
    <property type="entry name" value="SPOB_a"/>
</dbReference>
<keyword evidence="10" id="KW-0902">Two-component regulatory system</keyword>
<dbReference type="Pfam" id="PF02518">
    <property type="entry name" value="HATPase_c"/>
    <property type="match status" value="1"/>
</dbReference>
<evidence type="ECO:0000256" key="9">
    <source>
        <dbReference type="ARBA" id="ARBA00022989"/>
    </source>
</evidence>
<evidence type="ECO:0000259" key="13">
    <source>
        <dbReference type="PROSITE" id="PS50109"/>
    </source>
</evidence>
<dbReference type="InterPro" id="IPR005467">
    <property type="entry name" value="His_kinase_dom"/>
</dbReference>
<dbReference type="AlphaFoldDB" id="A0A429ZHD1"/>